<evidence type="ECO:0000313" key="2">
    <source>
        <dbReference type="EMBL" id="MBB4677540.1"/>
    </source>
</evidence>
<dbReference type="Pfam" id="PF01400">
    <property type="entry name" value="Astacin"/>
    <property type="match status" value="1"/>
</dbReference>
<dbReference type="RefSeq" id="WP_185003473.1">
    <property type="nucleotide sequence ID" value="NZ_BAAAUI010000047.1"/>
</dbReference>
<keyword evidence="3" id="KW-1185">Reference proteome</keyword>
<name>A0A7W7FTZ5_9PSEU</name>
<comment type="caution">
    <text evidence="2">The sequence shown here is derived from an EMBL/GenBank/DDBJ whole genome shotgun (WGS) entry which is preliminary data.</text>
</comment>
<sequence>MPEQDQSADFRYCALRTQSAPAVPEGLNLERARAILRTRSKWANGTVLHYYFFDRDTDGEQVRFSDGSTRFVSWVGAEPQREVVRRAFRSWQELGIGLRFEEVPDRAQSELRIGFMDGDGSWSYVGRDVVLHAGVNDRTMNFGWDLTEDAYGMTTALHEIGHTLGMPHEHQNPFAGIEWDEAKVYASLSGPPNFWDRQTIFHNILRKLANDEVTGSSWDPDSIMHYGFGPGLIRQPARYASGLRPPGVLSPVDKEFVRKWYPAPTGAPTALEHLKTVQLELAAGQQADFSITPAATGKYQIGTFGGCDAVLVLFEEIDGQPVYLAGDDDSGTDLNALIEARLVQGRRYLVRLRLYYSWSFGGVGLMYW</sequence>
<reference evidence="2 3" key="1">
    <citation type="submission" date="2020-08" db="EMBL/GenBank/DDBJ databases">
        <title>Sequencing the genomes of 1000 actinobacteria strains.</title>
        <authorList>
            <person name="Klenk H.-P."/>
        </authorList>
    </citation>
    <scope>NUCLEOTIDE SEQUENCE [LARGE SCALE GENOMIC DNA]</scope>
    <source>
        <strain evidence="2 3">DSM 44230</strain>
    </source>
</reference>
<dbReference type="SMART" id="SM00235">
    <property type="entry name" value="ZnMc"/>
    <property type="match status" value="1"/>
</dbReference>
<dbReference type="EMBL" id="JACHMH010000001">
    <property type="protein sequence ID" value="MBB4677540.1"/>
    <property type="molecule type" value="Genomic_DNA"/>
</dbReference>
<dbReference type="GO" id="GO:0008270">
    <property type="term" value="F:zinc ion binding"/>
    <property type="evidence" value="ECO:0007669"/>
    <property type="project" value="InterPro"/>
</dbReference>
<dbReference type="PANTHER" id="PTHR10127">
    <property type="entry name" value="DISCOIDIN, CUB, EGF, LAMININ , AND ZINC METALLOPROTEASE DOMAIN CONTAINING"/>
    <property type="match status" value="1"/>
</dbReference>
<dbReference type="Proteomes" id="UP000533598">
    <property type="component" value="Unassembled WGS sequence"/>
</dbReference>
<accession>A0A7W7FTZ5</accession>
<dbReference type="InterPro" id="IPR006026">
    <property type="entry name" value="Peptidase_Metallo"/>
</dbReference>
<dbReference type="SUPFAM" id="SSF55486">
    <property type="entry name" value="Metalloproteases ('zincins'), catalytic domain"/>
    <property type="match status" value="1"/>
</dbReference>
<dbReference type="AlphaFoldDB" id="A0A7W7FTZ5"/>
<protein>
    <recommendedName>
        <fullName evidence="1">Peptidase metallopeptidase domain-containing protein</fullName>
    </recommendedName>
</protein>
<dbReference type="GO" id="GO:0006508">
    <property type="term" value="P:proteolysis"/>
    <property type="evidence" value="ECO:0007669"/>
    <property type="project" value="InterPro"/>
</dbReference>
<dbReference type="PANTHER" id="PTHR10127:SF850">
    <property type="entry name" value="METALLOENDOPEPTIDASE"/>
    <property type="match status" value="1"/>
</dbReference>
<evidence type="ECO:0000313" key="3">
    <source>
        <dbReference type="Proteomes" id="UP000533598"/>
    </source>
</evidence>
<evidence type="ECO:0000259" key="1">
    <source>
        <dbReference type="SMART" id="SM00235"/>
    </source>
</evidence>
<dbReference type="GO" id="GO:0004222">
    <property type="term" value="F:metalloendopeptidase activity"/>
    <property type="evidence" value="ECO:0007669"/>
    <property type="project" value="InterPro"/>
</dbReference>
<organism evidence="2 3">
    <name type="scientific">Crossiella cryophila</name>
    <dbReference type="NCBI Taxonomy" id="43355"/>
    <lineage>
        <taxon>Bacteria</taxon>
        <taxon>Bacillati</taxon>
        <taxon>Actinomycetota</taxon>
        <taxon>Actinomycetes</taxon>
        <taxon>Pseudonocardiales</taxon>
        <taxon>Pseudonocardiaceae</taxon>
        <taxon>Crossiella</taxon>
    </lineage>
</organism>
<dbReference type="InterPro" id="IPR001506">
    <property type="entry name" value="Peptidase_M12A"/>
</dbReference>
<dbReference type="Gene3D" id="3.40.390.10">
    <property type="entry name" value="Collagenase (Catalytic Domain)"/>
    <property type="match status" value="1"/>
</dbReference>
<proteinExistence type="predicted"/>
<dbReference type="InterPro" id="IPR024079">
    <property type="entry name" value="MetalloPept_cat_dom_sf"/>
</dbReference>
<gene>
    <name evidence="2" type="ORF">HNR67_003658</name>
</gene>
<feature type="domain" description="Peptidase metallopeptidase" evidence="1">
    <location>
        <begin position="38"/>
        <end position="187"/>
    </location>
</feature>